<dbReference type="GO" id="GO:0050418">
    <property type="term" value="F:hydroxylamine reductase activity"/>
    <property type="evidence" value="ECO:0007669"/>
    <property type="project" value="UniProtKB-UniRule"/>
</dbReference>
<comment type="cofactor">
    <cofactor evidence="8">
        <name>hybrid [4Fe-2O-2S] cluster</name>
        <dbReference type="ChEBI" id="CHEBI:60519"/>
    </cofactor>
    <text evidence="8">Binds 1 hybrid [4Fe-2O-2S] cluster.</text>
</comment>
<dbReference type="GO" id="GO:0042542">
    <property type="term" value="P:response to hydrogen peroxide"/>
    <property type="evidence" value="ECO:0007669"/>
    <property type="project" value="TreeGrafter"/>
</dbReference>
<gene>
    <name evidence="8 9" type="primary">hcp</name>
    <name evidence="9" type="synonym">priS</name>
    <name evidence="9" type="ORF">QNH46_17395</name>
</gene>
<feature type="modified residue" description="Cysteine persulfide" evidence="8">
    <location>
        <position position="415"/>
    </location>
</feature>
<dbReference type="NCBIfam" id="NF003658">
    <property type="entry name" value="PRK05290.1"/>
    <property type="match status" value="1"/>
</dbReference>
<dbReference type="FunFam" id="3.40.50.2030:FF:000002">
    <property type="entry name" value="Hydroxylamine reductase"/>
    <property type="match status" value="1"/>
</dbReference>
<reference evidence="9" key="1">
    <citation type="submission" date="2023-05" db="EMBL/GenBank/DDBJ databases">
        <title>Comparative genomics of Bacillaceae isolates and their secondary metabolite potential.</title>
        <authorList>
            <person name="Song L."/>
            <person name="Nielsen L.J."/>
            <person name="Mohite O."/>
            <person name="Xu X."/>
            <person name="Weber T."/>
            <person name="Kovacs A.T."/>
        </authorList>
    </citation>
    <scope>NUCLEOTIDE SEQUENCE</scope>
    <source>
        <strain evidence="9">B2_4</strain>
    </source>
</reference>
<evidence type="ECO:0000256" key="4">
    <source>
        <dbReference type="ARBA" id="ARBA00023002"/>
    </source>
</evidence>
<dbReference type="Gene3D" id="3.40.50.2030">
    <property type="match status" value="2"/>
</dbReference>
<dbReference type="RefSeq" id="WP_283925385.1">
    <property type="nucleotide sequence ID" value="NZ_CP126084.1"/>
</dbReference>
<dbReference type="InterPro" id="IPR011254">
    <property type="entry name" value="Prismane-like_sf"/>
</dbReference>
<keyword evidence="8" id="KW-0004">4Fe-4S</keyword>
<accession>A0AA95I4X3</accession>
<dbReference type="GO" id="GO:0005737">
    <property type="term" value="C:cytoplasm"/>
    <property type="evidence" value="ECO:0007669"/>
    <property type="project" value="UniProtKB-SubCell"/>
</dbReference>
<sequence>MNQAALNHHDERMPMFCFQCQEASKGVGCTIVGVCGKTPEVANLQDLLIFVLKGISFFSVGTELPESLERRTSVFMMDSLFATITNANFDRDVFVAKIREALALRDEVREHWEHQHPASQTLLPDAAVWHDSDEEALDAKAKEVGVLATADADIRSLRELLTYGLKGMAAYQYHAYQLNYTNREVEQFMQRALAATLDDALTADQMVALVMETGKFGVDAMAMLDQANTGVYGHPEVTKVNIGVRNRPGILVSGHDLKDLEELLQQTEGTGVDVYTHSEMLPAHYYPAFKKYEHFVGNYGNAWWKQASEFESFNGPILMTTNCIVPPKPSYVKRIFTTGNTGYPGLRHIPEGVDGQPKDFSELIALAKQCPPPTELETGEIVGGFAHNTVTSIADQVVDAVKAGDIRRFFVMAGCDGRMKSRSYYTEFAQQLPRDTVILTAGCAKYKYNKLDLGEIGGIPRVLDAGQCNDSYSLAIIALKLKEILGLDDINELPISYNIAWYEQKAVIVLLALLYLGVKNIHLGPTLPAFLSPNVANVLVEQFGIGGISNVEDDMKMFLGAYA</sequence>
<dbReference type="EC" id="1.7.99.1" evidence="8"/>
<dbReference type="FunFam" id="3.40.50.2030:FF:000001">
    <property type="entry name" value="Hydroxylamine reductase"/>
    <property type="match status" value="1"/>
</dbReference>
<dbReference type="HAMAP" id="MF_00069">
    <property type="entry name" value="Hydroxylam_reduct"/>
    <property type="match status" value="1"/>
</dbReference>
<evidence type="ECO:0000313" key="9">
    <source>
        <dbReference type="EMBL" id="WHX47899.1"/>
    </source>
</evidence>
<dbReference type="Gene3D" id="1.20.1270.20">
    <property type="match status" value="2"/>
</dbReference>
<dbReference type="InterPro" id="IPR010048">
    <property type="entry name" value="Hydroxylam_reduct"/>
</dbReference>
<dbReference type="GO" id="GO:0004601">
    <property type="term" value="F:peroxidase activity"/>
    <property type="evidence" value="ECO:0007669"/>
    <property type="project" value="TreeGrafter"/>
</dbReference>
<feature type="binding site" evidence="8">
    <location>
        <position position="503"/>
    </location>
    <ligand>
        <name>hybrid [4Fe-2O-2S] cluster</name>
        <dbReference type="ChEBI" id="CHEBI:60519"/>
    </ligand>
</feature>
<dbReference type="AlphaFoldDB" id="A0AA95I4X3"/>
<dbReference type="PANTHER" id="PTHR30109:SF0">
    <property type="entry name" value="HYDROXYLAMINE REDUCTASE"/>
    <property type="match status" value="1"/>
</dbReference>
<comment type="catalytic activity">
    <reaction evidence="7 8">
        <text>A + NH4(+) + H2O = hydroxylamine + AH2 + H(+)</text>
        <dbReference type="Rhea" id="RHEA:22052"/>
        <dbReference type="ChEBI" id="CHEBI:13193"/>
        <dbReference type="ChEBI" id="CHEBI:15377"/>
        <dbReference type="ChEBI" id="CHEBI:15378"/>
        <dbReference type="ChEBI" id="CHEBI:15429"/>
        <dbReference type="ChEBI" id="CHEBI:17499"/>
        <dbReference type="ChEBI" id="CHEBI:28938"/>
        <dbReference type="EC" id="1.7.99.1"/>
    </reaction>
</comment>
<feature type="binding site" evidence="8">
    <location>
        <position position="468"/>
    </location>
    <ligand>
        <name>hybrid [4Fe-2O-2S] cluster</name>
        <dbReference type="ChEBI" id="CHEBI:60519"/>
    </ligand>
</feature>
<feature type="binding site" description="via persulfide group" evidence="8">
    <location>
        <position position="415"/>
    </location>
    <ligand>
        <name>hybrid [4Fe-2O-2S] cluster</name>
        <dbReference type="ChEBI" id="CHEBI:60519"/>
    </ligand>
</feature>
<dbReference type="Pfam" id="PF03063">
    <property type="entry name" value="Prismane"/>
    <property type="match status" value="1"/>
</dbReference>
<dbReference type="SUPFAM" id="SSF56821">
    <property type="entry name" value="Prismane protein-like"/>
    <property type="match status" value="1"/>
</dbReference>
<dbReference type="InterPro" id="IPR016100">
    <property type="entry name" value="Prismane_a-bundle"/>
</dbReference>
<keyword evidence="6 8" id="KW-0411">Iron-sulfur</keyword>
<dbReference type="InterPro" id="IPR004137">
    <property type="entry name" value="HCP/CODH"/>
</dbReference>
<proteinExistence type="inferred from homology"/>
<feature type="binding site" evidence="8">
    <location>
        <position position="17"/>
    </location>
    <ligand>
        <name>[4Fe-4S] cluster</name>
        <dbReference type="ChEBI" id="CHEBI:49883"/>
    </ligand>
</feature>
<dbReference type="CDD" id="cd01914">
    <property type="entry name" value="HCP"/>
    <property type="match status" value="1"/>
</dbReference>
<evidence type="ECO:0000256" key="7">
    <source>
        <dbReference type="ARBA" id="ARBA00051350"/>
    </source>
</evidence>
<feature type="binding site" evidence="8">
    <location>
        <position position="29"/>
    </location>
    <ligand>
        <name>[4Fe-4S] cluster</name>
        <dbReference type="ChEBI" id="CHEBI:49883"/>
    </ligand>
</feature>
<feature type="binding site" evidence="8">
    <location>
        <position position="279"/>
    </location>
    <ligand>
        <name>hybrid [4Fe-2O-2S] cluster</name>
        <dbReference type="ChEBI" id="CHEBI:60519"/>
    </ligand>
</feature>
<dbReference type="PANTHER" id="PTHR30109">
    <property type="entry name" value="HYDROXYLAMINE REDUCTASE"/>
    <property type="match status" value="1"/>
</dbReference>
<evidence type="ECO:0000256" key="5">
    <source>
        <dbReference type="ARBA" id="ARBA00023004"/>
    </source>
</evidence>
<organism evidence="9 10">
    <name type="scientific">Paenibacillus woosongensis</name>
    <dbReference type="NCBI Taxonomy" id="307580"/>
    <lineage>
        <taxon>Bacteria</taxon>
        <taxon>Bacillati</taxon>
        <taxon>Bacillota</taxon>
        <taxon>Bacilli</taxon>
        <taxon>Bacillales</taxon>
        <taxon>Paenibacillaceae</taxon>
        <taxon>Paenibacillus</taxon>
    </lineage>
</organism>
<feature type="binding site" evidence="8">
    <location>
        <position position="20"/>
    </location>
    <ligand>
        <name>[4Fe-4S] cluster</name>
        <dbReference type="ChEBI" id="CHEBI:49883"/>
    </ligand>
</feature>
<dbReference type="Proteomes" id="UP001177943">
    <property type="component" value="Chromosome"/>
</dbReference>
<comment type="cofactor">
    <cofactor evidence="8">
        <name>[4Fe-4S] cluster</name>
        <dbReference type="ChEBI" id="CHEBI:49883"/>
    </cofactor>
    <text evidence="8">Binds 1 [4Fe-4S] cluster.</text>
</comment>
<keyword evidence="4 8" id="KW-0560">Oxidoreductase</keyword>
<evidence type="ECO:0000313" key="10">
    <source>
        <dbReference type="Proteomes" id="UP001177943"/>
    </source>
</evidence>
<feature type="binding site" evidence="8">
    <location>
        <position position="35"/>
    </location>
    <ligand>
        <name>[4Fe-4S] cluster</name>
        <dbReference type="ChEBI" id="CHEBI:49883"/>
    </ligand>
</feature>
<feature type="binding site" evidence="8">
    <location>
        <position position="255"/>
    </location>
    <ligand>
        <name>hybrid [4Fe-2O-2S] cluster</name>
        <dbReference type="ChEBI" id="CHEBI:60519"/>
    </ligand>
</feature>
<dbReference type="FunFam" id="1.20.1270.20:FF:000001">
    <property type="entry name" value="Hydroxylamine reductase"/>
    <property type="match status" value="1"/>
</dbReference>
<keyword evidence="5 8" id="KW-0408">Iron</keyword>
<feature type="binding site" evidence="8">
    <location>
        <position position="323"/>
    </location>
    <ligand>
        <name>hybrid [4Fe-2O-2S] cluster</name>
        <dbReference type="ChEBI" id="CHEBI:60519"/>
    </ligand>
</feature>
<comment type="function">
    <text evidence="8">Catalyzes the reduction of hydroxylamine to form NH(3) and H(2)O.</text>
</comment>
<dbReference type="KEGG" id="pwn:QNH46_17395"/>
<dbReference type="InterPro" id="IPR016099">
    <property type="entry name" value="Prismane-like_a/b-sand"/>
</dbReference>
<evidence type="ECO:0000256" key="2">
    <source>
        <dbReference type="ARBA" id="ARBA00022490"/>
    </source>
</evidence>
<comment type="similarity">
    <text evidence="8">Belongs to the HCP family.</text>
</comment>
<protein>
    <recommendedName>
        <fullName evidence="8">Hydroxylamine reductase</fullName>
        <ecNumber evidence="8">1.7.99.1</ecNumber>
    </recommendedName>
    <alternativeName>
        <fullName evidence="8">Hybrid-cluster protein</fullName>
        <shortName evidence="8">HCP</shortName>
    </alternativeName>
    <alternativeName>
        <fullName evidence="8">Prismane protein</fullName>
    </alternativeName>
</protein>
<feature type="binding site" evidence="8">
    <location>
        <position position="505"/>
    </location>
    <ligand>
        <name>hybrid [4Fe-2O-2S] cluster</name>
        <dbReference type="ChEBI" id="CHEBI:60519"/>
    </ligand>
</feature>
<evidence type="ECO:0000256" key="3">
    <source>
        <dbReference type="ARBA" id="ARBA00022723"/>
    </source>
</evidence>
<comment type="subcellular location">
    <subcellularLocation>
        <location evidence="1 8">Cytoplasm</location>
    </subcellularLocation>
</comment>
<evidence type="ECO:0000256" key="8">
    <source>
        <dbReference type="HAMAP-Rule" id="MF_00069"/>
    </source>
</evidence>
<dbReference type="NCBIfam" id="TIGR01703">
    <property type="entry name" value="hybrid_clust"/>
    <property type="match status" value="1"/>
</dbReference>
<dbReference type="GO" id="GO:0051539">
    <property type="term" value="F:4 iron, 4 sulfur cluster binding"/>
    <property type="evidence" value="ECO:0007669"/>
    <property type="project" value="UniProtKB-KW"/>
</dbReference>
<keyword evidence="2 8" id="KW-0963">Cytoplasm</keyword>
<dbReference type="EMBL" id="CP126084">
    <property type="protein sequence ID" value="WHX47899.1"/>
    <property type="molecule type" value="Genomic_DNA"/>
</dbReference>
<keyword evidence="3 8" id="KW-0479">Metal-binding</keyword>
<evidence type="ECO:0000256" key="6">
    <source>
        <dbReference type="ARBA" id="ARBA00023014"/>
    </source>
</evidence>
<feature type="binding site" evidence="8">
    <location>
        <position position="443"/>
    </location>
    <ligand>
        <name>hybrid [4Fe-2O-2S] cluster</name>
        <dbReference type="ChEBI" id="CHEBI:60519"/>
    </ligand>
</feature>
<evidence type="ECO:0000256" key="1">
    <source>
        <dbReference type="ARBA" id="ARBA00004496"/>
    </source>
</evidence>
<dbReference type="GO" id="GO:0046872">
    <property type="term" value="F:metal ion binding"/>
    <property type="evidence" value="ECO:0007669"/>
    <property type="project" value="UniProtKB-KW"/>
</dbReference>
<name>A0AA95I4X3_9BACL</name>
<dbReference type="PIRSF" id="PIRSF000076">
    <property type="entry name" value="HCP"/>
    <property type="match status" value="1"/>
</dbReference>